<dbReference type="EMBL" id="CP022540">
    <property type="protein sequence ID" value="ASP21078.1"/>
    <property type="molecule type" value="Genomic_DNA"/>
</dbReference>
<evidence type="ECO:0000313" key="2">
    <source>
        <dbReference type="Proteomes" id="UP000203589"/>
    </source>
</evidence>
<dbReference type="KEGG" id="aht:ANTHELSMS3_02405"/>
<proteinExistence type="predicted"/>
<dbReference type="Proteomes" id="UP000203589">
    <property type="component" value="Chromosome"/>
</dbReference>
<organism evidence="1 2">
    <name type="scientific">Antarctobacter heliothermus</name>
    <dbReference type="NCBI Taxonomy" id="74033"/>
    <lineage>
        <taxon>Bacteria</taxon>
        <taxon>Pseudomonadati</taxon>
        <taxon>Pseudomonadota</taxon>
        <taxon>Alphaproteobacteria</taxon>
        <taxon>Rhodobacterales</taxon>
        <taxon>Roseobacteraceae</taxon>
        <taxon>Antarctobacter</taxon>
    </lineage>
</organism>
<protein>
    <submittedName>
        <fullName evidence="1">Uncharacterized protein</fullName>
    </submittedName>
</protein>
<evidence type="ECO:0000313" key="1">
    <source>
        <dbReference type="EMBL" id="ASP21078.1"/>
    </source>
</evidence>
<gene>
    <name evidence="1" type="ORF">ANTHELSMS3_02405</name>
</gene>
<dbReference type="AlphaFoldDB" id="A0A222E516"/>
<accession>A0A222E516</accession>
<sequence length="61" mass="6741">MYPDDLIERAVLSASRCEAQGFHETAKSLRALAEEMHHVATAPMLSPGFCEQPVAAFQHRS</sequence>
<keyword evidence="2" id="KW-1185">Reference proteome</keyword>
<dbReference type="RefSeq" id="WP_094035041.1">
    <property type="nucleotide sequence ID" value="NZ_CP022540.1"/>
</dbReference>
<reference evidence="1 2" key="1">
    <citation type="submission" date="2017-07" db="EMBL/GenBank/DDBJ databases">
        <title>Genome Sequence of Antarctobacter heliothermus Strain SMS3 Isolated from a culture of the Diatom Skeletonema marinoi.</title>
        <authorList>
            <person name="Topel M."/>
            <person name="Pinder M.I.M."/>
            <person name="Johansson O.N."/>
            <person name="Kourtchenko O."/>
            <person name="Godhe A."/>
            <person name="Clarke A.K."/>
        </authorList>
    </citation>
    <scope>NUCLEOTIDE SEQUENCE [LARGE SCALE GENOMIC DNA]</scope>
    <source>
        <strain evidence="1 2">SMS3</strain>
    </source>
</reference>
<name>A0A222E516_9RHOB</name>